<protein>
    <recommendedName>
        <fullName evidence="4">Gustatory receptor</fullName>
    </recommendedName>
</protein>
<keyword evidence="3" id="KW-1185">Reference proteome</keyword>
<feature type="transmembrane region" description="Helical" evidence="1">
    <location>
        <begin position="180"/>
        <end position="210"/>
    </location>
</feature>
<name>A0A4Y2IL00_ARAVE</name>
<evidence type="ECO:0000256" key="1">
    <source>
        <dbReference type="SAM" id="Phobius"/>
    </source>
</evidence>
<feature type="transmembrane region" description="Helical" evidence="1">
    <location>
        <begin position="78"/>
        <end position="100"/>
    </location>
</feature>
<organism evidence="2 3">
    <name type="scientific">Araneus ventricosus</name>
    <name type="common">Orbweaver spider</name>
    <name type="synonym">Epeira ventricosa</name>
    <dbReference type="NCBI Taxonomy" id="182803"/>
    <lineage>
        <taxon>Eukaryota</taxon>
        <taxon>Metazoa</taxon>
        <taxon>Ecdysozoa</taxon>
        <taxon>Arthropoda</taxon>
        <taxon>Chelicerata</taxon>
        <taxon>Arachnida</taxon>
        <taxon>Araneae</taxon>
        <taxon>Araneomorphae</taxon>
        <taxon>Entelegynae</taxon>
        <taxon>Araneoidea</taxon>
        <taxon>Araneidae</taxon>
        <taxon>Araneus</taxon>
    </lineage>
</organism>
<feature type="transmembrane region" description="Helical" evidence="1">
    <location>
        <begin position="17"/>
        <end position="34"/>
    </location>
</feature>
<accession>A0A4Y2IL00</accession>
<dbReference type="OrthoDB" id="6434096at2759"/>
<gene>
    <name evidence="2" type="ORF">AVEN_245204_1</name>
</gene>
<dbReference type="EMBL" id="BGPR01002743">
    <property type="protein sequence ID" value="GBM78270.1"/>
    <property type="molecule type" value="Genomic_DNA"/>
</dbReference>
<evidence type="ECO:0000313" key="2">
    <source>
        <dbReference type="EMBL" id="GBM78270.1"/>
    </source>
</evidence>
<evidence type="ECO:0000313" key="3">
    <source>
        <dbReference type="Proteomes" id="UP000499080"/>
    </source>
</evidence>
<keyword evidence="1" id="KW-0812">Transmembrane</keyword>
<feature type="transmembrane region" description="Helical" evidence="1">
    <location>
        <begin position="260"/>
        <end position="281"/>
    </location>
</feature>
<feature type="transmembrane region" description="Helical" evidence="1">
    <location>
        <begin position="54"/>
        <end position="72"/>
    </location>
</feature>
<feature type="transmembrane region" description="Helical" evidence="1">
    <location>
        <begin position="371"/>
        <end position="389"/>
    </location>
</feature>
<dbReference type="AlphaFoldDB" id="A0A4Y2IL00"/>
<keyword evidence="1" id="KW-0472">Membrane</keyword>
<proteinExistence type="predicted"/>
<keyword evidence="1" id="KW-1133">Transmembrane helix</keyword>
<evidence type="ECO:0008006" key="4">
    <source>
        <dbReference type="Google" id="ProtNLM"/>
    </source>
</evidence>
<comment type="caution">
    <text evidence="2">The sequence shown here is derived from an EMBL/GenBank/DDBJ whole genome shotgun (WGS) entry which is preliminary data.</text>
</comment>
<reference evidence="2 3" key="1">
    <citation type="journal article" date="2019" name="Sci. Rep.">
        <title>Orb-weaving spider Araneus ventricosus genome elucidates the spidroin gene catalogue.</title>
        <authorList>
            <person name="Kono N."/>
            <person name="Nakamura H."/>
            <person name="Ohtoshi R."/>
            <person name="Moran D.A.P."/>
            <person name="Shinohara A."/>
            <person name="Yoshida Y."/>
            <person name="Fujiwara M."/>
            <person name="Mori M."/>
            <person name="Tomita M."/>
            <person name="Arakawa K."/>
        </authorList>
    </citation>
    <scope>NUCLEOTIDE SEQUENCE [LARGE SCALE GENOMIC DNA]</scope>
</reference>
<dbReference type="Proteomes" id="UP000499080">
    <property type="component" value="Unassembled WGS sequence"/>
</dbReference>
<sequence length="392" mass="44384">MDLCDTALANALNSVDFSGYGFLLKFLQFSGLNIKQCKMEKTSTCSVKTFLKELPIVFMYMVQIYIIISALLTVTQSLSYIVIVASFTVANLISLILWHLMYRRKRKIMNLLIQFNKITVLFKRYRKSLSTSINISLGFVVLVPAFSATLCAIQLRNSPHFLRAYYHLYLESKLRSETSFLLGIAIADLTFWSLFAFPSIIAVACGTIYYRFSELLSYFCDNIMENDERSLSYIKFFKLMENYDLLCDLSLSIEKALSPVVLLLLSSQTLCMYIALSSFVLFDSVYAPDSVKWQSVPGMTMIPASLIGVNFCAARILSKMRSIRAVLQKIHNNLARDIEMNWKSILLLKTMLKMNFPPMTAGGILELKSGLILSVFGSLLTYGLLIINIRSG</sequence>
<feature type="transmembrane region" description="Helical" evidence="1">
    <location>
        <begin position="133"/>
        <end position="155"/>
    </location>
</feature>
<feature type="transmembrane region" description="Helical" evidence="1">
    <location>
        <begin position="301"/>
        <end position="318"/>
    </location>
</feature>